<evidence type="ECO:0000313" key="6">
    <source>
        <dbReference type="Proteomes" id="UP001631949"/>
    </source>
</evidence>
<reference evidence="5 6" key="1">
    <citation type="journal article" date="2016" name="Int. J. Syst. Evol. Microbiol.">
        <title>Peptococcus simiae sp. nov., isolated from rhesus macaque faeces and emended description of the genus Peptococcus.</title>
        <authorList>
            <person name="Shkoporov A.N."/>
            <person name="Efimov B.A."/>
            <person name="Kondova I."/>
            <person name="Ouwerling B."/>
            <person name="Chaplin A.V."/>
            <person name="Shcherbakova V.A."/>
            <person name="Langermans J.A.M."/>
        </authorList>
    </citation>
    <scope>NUCLEOTIDE SEQUENCE [LARGE SCALE GENOMIC DNA]</scope>
    <source>
        <strain evidence="5 6">M108</strain>
    </source>
</reference>
<gene>
    <name evidence="5" type="ORF">ACKQTC_03910</name>
</gene>
<dbReference type="PANTHER" id="PTHR43046:SF14">
    <property type="entry name" value="MUTT_NUDIX FAMILY PROTEIN"/>
    <property type="match status" value="1"/>
</dbReference>
<dbReference type="EMBL" id="JBJUVG010000004">
    <property type="protein sequence ID" value="MFM9413507.1"/>
    <property type="molecule type" value="Genomic_DNA"/>
</dbReference>
<dbReference type="Pfam" id="PF00293">
    <property type="entry name" value="NUDIX"/>
    <property type="match status" value="1"/>
</dbReference>
<dbReference type="InterPro" id="IPR020084">
    <property type="entry name" value="NUDIX_hydrolase_CS"/>
</dbReference>
<feature type="domain" description="Nudix hydrolase" evidence="4">
    <location>
        <begin position="28"/>
        <end position="157"/>
    </location>
</feature>
<evidence type="ECO:0000256" key="3">
    <source>
        <dbReference type="RuleBase" id="RU003476"/>
    </source>
</evidence>
<dbReference type="PANTHER" id="PTHR43046">
    <property type="entry name" value="GDP-MANNOSE MANNOSYL HYDROLASE"/>
    <property type="match status" value="1"/>
</dbReference>
<dbReference type="Gene3D" id="3.90.79.10">
    <property type="entry name" value="Nucleoside Triphosphate Pyrophosphohydrolase"/>
    <property type="match status" value="1"/>
</dbReference>
<dbReference type="InterPro" id="IPR015797">
    <property type="entry name" value="NUDIX_hydrolase-like_dom_sf"/>
</dbReference>
<accession>A0ABW9GYV2</accession>
<dbReference type="Proteomes" id="UP001631949">
    <property type="component" value="Unassembled WGS sequence"/>
</dbReference>
<dbReference type="InterPro" id="IPR000086">
    <property type="entry name" value="NUDIX_hydrolase_dom"/>
</dbReference>
<organism evidence="5 6">
    <name type="scientific">Peptococcus simiae</name>
    <dbReference type="NCBI Taxonomy" id="1643805"/>
    <lineage>
        <taxon>Bacteria</taxon>
        <taxon>Bacillati</taxon>
        <taxon>Bacillota</taxon>
        <taxon>Clostridia</taxon>
        <taxon>Eubacteriales</taxon>
        <taxon>Peptococcaceae</taxon>
        <taxon>Peptococcus</taxon>
    </lineage>
</organism>
<dbReference type="InterPro" id="IPR020476">
    <property type="entry name" value="Nudix_hydrolase"/>
</dbReference>
<dbReference type="GO" id="GO:0016787">
    <property type="term" value="F:hydrolase activity"/>
    <property type="evidence" value="ECO:0007669"/>
    <property type="project" value="UniProtKB-KW"/>
</dbReference>
<comment type="caution">
    <text evidence="5">The sequence shown here is derived from an EMBL/GenBank/DDBJ whole genome shotgun (WGS) entry which is preliminary data.</text>
</comment>
<dbReference type="PROSITE" id="PS00893">
    <property type="entry name" value="NUDIX_BOX"/>
    <property type="match status" value="1"/>
</dbReference>
<protein>
    <submittedName>
        <fullName evidence="5">NUDIX hydrolase</fullName>
    </submittedName>
</protein>
<comment type="cofactor">
    <cofactor evidence="1">
        <name>Mg(2+)</name>
        <dbReference type="ChEBI" id="CHEBI:18420"/>
    </cofactor>
</comment>
<dbReference type="CDD" id="cd04693">
    <property type="entry name" value="NUDIX_Hydrolase"/>
    <property type="match status" value="1"/>
</dbReference>
<sequence>MELWELLDDTGRPTGDLHPRGEAMPPGTFHAIIGVWTIHRRLKRVLITLRAPEKVICPGKWENTGGSVIAGESPAQAASRELREETGLATSPEALQPLAVIQNGQVFANCYINYTDIPQDGIRLQPGETVNYRWASLEEIDALIAANRFAEPEIIQYQTCRPYLHEALAAL</sequence>
<evidence type="ECO:0000256" key="1">
    <source>
        <dbReference type="ARBA" id="ARBA00001946"/>
    </source>
</evidence>
<dbReference type="RefSeq" id="WP_408977126.1">
    <property type="nucleotide sequence ID" value="NZ_JBJUVG010000004.1"/>
</dbReference>
<name>A0ABW9GYV2_9FIRM</name>
<dbReference type="PRINTS" id="PR00502">
    <property type="entry name" value="NUDIXFAMILY"/>
</dbReference>
<keyword evidence="2 3" id="KW-0378">Hydrolase</keyword>
<evidence type="ECO:0000259" key="4">
    <source>
        <dbReference type="PROSITE" id="PS51462"/>
    </source>
</evidence>
<keyword evidence="6" id="KW-1185">Reference proteome</keyword>
<dbReference type="PROSITE" id="PS51462">
    <property type="entry name" value="NUDIX"/>
    <property type="match status" value="1"/>
</dbReference>
<evidence type="ECO:0000256" key="2">
    <source>
        <dbReference type="ARBA" id="ARBA00022801"/>
    </source>
</evidence>
<evidence type="ECO:0000313" key="5">
    <source>
        <dbReference type="EMBL" id="MFM9413507.1"/>
    </source>
</evidence>
<comment type="similarity">
    <text evidence="3">Belongs to the Nudix hydrolase family.</text>
</comment>
<dbReference type="SUPFAM" id="SSF55811">
    <property type="entry name" value="Nudix"/>
    <property type="match status" value="1"/>
</dbReference>
<proteinExistence type="inferred from homology"/>